<dbReference type="InterPro" id="IPR050197">
    <property type="entry name" value="Aldolase_class_II_sugar_metab"/>
</dbReference>
<dbReference type="Gene3D" id="3.40.225.10">
    <property type="entry name" value="Class II aldolase/adducin N-terminal domain"/>
    <property type="match status" value="1"/>
</dbReference>
<evidence type="ECO:0000256" key="2">
    <source>
        <dbReference type="ARBA" id="ARBA00001947"/>
    </source>
</evidence>
<keyword evidence="6" id="KW-0862">Zinc</keyword>
<evidence type="ECO:0000256" key="5">
    <source>
        <dbReference type="ARBA" id="ARBA00022723"/>
    </source>
</evidence>
<comment type="cofactor">
    <cofactor evidence="2">
        <name>Zn(2+)</name>
        <dbReference type="ChEBI" id="CHEBI:29105"/>
    </cofactor>
</comment>
<keyword evidence="5" id="KW-0479">Metal-binding</keyword>
<organism evidence="8 9">
    <name type="scientific">Fusibacter paucivorans</name>
    <dbReference type="NCBI Taxonomy" id="76009"/>
    <lineage>
        <taxon>Bacteria</taxon>
        <taxon>Bacillati</taxon>
        <taxon>Bacillota</taxon>
        <taxon>Clostridia</taxon>
        <taxon>Eubacteriales</taxon>
        <taxon>Eubacteriales Family XII. Incertae Sedis</taxon>
        <taxon>Fusibacter</taxon>
    </lineage>
</organism>
<evidence type="ECO:0000259" key="7">
    <source>
        <dbReference type="SMART" id="SM01007"/>
    </source>
</evidence>
<dbReference type="InterPro" id="IPR001303">
    <property type="entry name" value="Aldolase_II/adducin_N"/>
</dbReference>
<dbReference type="Pfam" id="PF00596">
    <property type="entry name" value="Aldolase_II"/>
    <property type="match status" value="1"/>
</dbReference>
<dbReference type="EC" id="5.1.3.4" evidence="4"/>
<reference evidence="8 9" key="1">
    <citation type="submission" date="2021-05" db="EMBL/GenBank/DDBJ databases">
        <title>Fusibacter ferrireducens sp. nov., an anaerobic, sulfur- and Fe-reducing bacterium isolated from the mangrove sediment.</title>
        <authorList>
            <person name="Qiu D."/>
        </authorList>
    </citation>
    <scope>NUCLEOTIDE SEQUENCE [LARGE SCALE GENOMIC DNA]</scope>
    <source>
        <strain evidence="8 9">DSM 12116</strain>
    </source>
</reference>
<keyword evidence="9" id="KW-1185">Reference proteome</keyword>
<protein>
    <recommendedName>
        <fullName evidence="4">L-ribulose-5-phosphate 4-epimerase</fullName>
        <ecNumber evidence="4">5.1.3.4</ecNumber>
    </recommendedName>
</protein>
<evidence type="ECO:0000256" key="3">
    <source>
        <dbReference type="ARBA" id="ARBA00010037"/>
    </source>
</evidence>
<evidence type="ECO:0000256" key="4">
    <source>
        <dbReference type="ARBA" id="ARBA00013186"/>
    </source>
</evidence>
<comment type="caution">
    <text evidence="8">The sequence shown here is derived from an EMBL/GenBank/DDBJ whole genome shotgun (WGS) entry which is preliminary data.</text>
</comment>
<dbReference type="SUPFAM" id="SSF53639">
    <property type="entry name" value="AraD/HMP-PK domain-like"/>
    <property type="match status" value="2"/>
</dbReference>
<dbReference type="Proteomes" id="UP000746471">
    <property type="component" value="Unassembled WGS sequence"/>
</dbReference>
<comment type="similarity">
    <text evidence="3">Belongs to the aldolase class II family. AraD/FucA subfamily.</text>
</comment>
<evidence type="ECO:0000313" key="9">
    <source>
        <dbReference type="Proteomes" id="UP000746471"/>
    </source>
</evidence>
<dbReference type="InterPro" id="IPR036409">
    <property type="entry name" value="Aldolase_II/adducin_N_sf"/>
</dbReference>
<dbReference type="PANTHER" id="PTHR22789">
    <property type="entry name" value="FUCULOSE PHOSPHATE ALDOLASE"/>
    <property type="match status" value="1"/>
</dbReference>
<evidence type="ECO:0000256" key="1">
    <source>
        <dbReference type="ARBA" id="ARBA00001726"/>
    </source>
</evidence>
<dbReference type="PANTHER" id="PTHR22789:SF8">
    <property type="entry name" value="L-RIBULOSE-5-PHOSPHATE 4-EPIMERASE SGBE"/>
    <property type="match status" value="1"/>
</dbReference>
<gene>
    <name evidence="8" type="ORF">KHM83_05635</name>
</gene>
<dbReference type="SMART" id="SM01007">
    <property type="entry name" value="Aldolase_II"/>
    <property type="match status" value="1"/>
</dbReference>
<feature type="domain" description="Class II aldolase/adducin N-terminal" evidence="7">
    <location>
        <begin position="9"/>
        <end position="185"/>
    </location>
</feature>
<dbReference type="EMBL" id="JAHBCL010000008">
    <property type="protein sequence ID" value="MBS7526149.1"/>
    <property type="molecule type" value="Genomic_DNA"/>
</dbReference>
<accession>A0ABS5PLV2</accession>
<proteinExistence type="inferred from homology"/>
<evidence type="ECO:0000256" key="6">
    <source>
        <dbReference type="ARBA" id="ARBA00022833"/>
    </source>
</evidence>
<dbReference type="RefSeq" id="WP_213235936.1">
    <property type="nucleotide sequence ID" value="NZ_JAHBCL010000008.1"/>
</dbReference>
<sequence length="336" mass="35634">MMTVETAKTIVAESGLKLLESKLVARTWGNVSCRTGDKTFVITPSGLSYEQMTAADIVVYDAESGNWEGSRKPSSEKGVHAAAYAQFPDAGFVIHTHQMYASAIGLAGFDRLKLTDEEEAALGGIALSKYGLPGSKKLMKNVKASLATGAHAILMAQHGALIVGKDEKEAFERAMKLEEVCKAACHGQPSTSGQPTQVSEGSALKAIVDSLAPSFQYLAYTSHPATIRTSQASAVIEAQLDDMAQMIGPKLYAVPASAEAVGKALETQDAVLVKNLGAVCKAVDKADGDALTLLTEKACVAYLHTHALGDFVNLSWLDANLMRFVYLKKYSKKSGG</sequence>
<name>A0ABS5PLV2_9FIRM</name>
<comment type="catalytic activity">
    <reaction evidence="1">
        <text>L-ribulose 5-phosphate = D-xylulose 5-phosphate</text>
        <dbReference type="Rhea" id="RHEA:22368"/>
        <dbReference type="ChEBI" id="CHEBI:57737"/>
        <dbReference type="ChEBI" id="CHEBI:58226"/>
        <dbReference type="EC" id="5.1.3.4"/>
    </reaction>
</comment>
<evidence type="ECO:0000313" key="8">
    <source>
        <dbReference type="EMBL" id="MBS7526149.1"/>
    </source>
</evidence>